<dbReference type="AlphaFoldDB" id="A0A517NDP0"/>
<dbReference type="KEGG" id="rlc:K227x_36500"/>
<evidence type="ECO:0000313" key="2">
    <source>
        <dbReference type="Proteomes" id="UP000318538"/>
    </source>
</evidence>
<reference evidence="1 2" key="1">
    <citation type="submission" date="2019-02" db="EMBL/GenBank/DDBJ databases">
        <title>Deep-cultivation of Planctomycetes and their phenomic and genomic characterization uncovers novel biology.</title>
        <authorList>
            <person name="Wiegand S."/>
            <person name="Jogler M."/>
            <person name="Boedeker C."/>
            <person name="Pinto D."/>
            <person name="Vollmers J."/>
            <person name="Rivas-Marin E."/>
            <person name="Kohn T."/>
            <person name="Peeters S.H."/>
            <person name="Heuer A."/>
            <person name="Rast P."/>
            <person name="Oberbeckmann S."/>
            <person name="Bunk B."/>
            <person name="Jeske O."/>
            <person name="Meyerdierks A."/>
            <person name="Storesund J.E."/>
            <person name="Kallscheuer N."/>
            <person name="Luecker S."/>
            <person name="Lage O.M."/>
            <person name="Pohl T."/>
            <person name="Merkel B.J."/>
            <person name="Hornburger P."/>
            <person name="Mueller R.-W."/>
            <person name="Bruemmer F."/>
            <person name="Labrenz M."/>
            <person name="Spormann A.M."/>
            <person name="Op den Camp H."/>
            <person name="Overmann J."/>
            <person name="Amann R."/>
            <person name="Jetten M.S.M."/>
            <person name="Mascher T."/>
            <person name="Medema M.H."/>
            <person name="Devos D.P."/>
            <person name="Kaster A.-K."/>
            <person name="Ovreas L."/>
            <person name="Rohde M."/>
            <person name="Galperin M.Y."/>
            <person name="Jogler C."/>
        </authorList>
    </citation>
    <scope>NUCLEOTIDE SEQUENCE [LARGE SCALE GENOMIC DNA]</scope>
    <source>
        <strain evidence="1 2">K22_7</strain>
    </source>
</reference>
<accession>A0A517NDP0</accession>
<proteinExistence type="predicted"/>
<protein>
    <submittedName>
        <fullName evidence="1">Uncharacterized protein</fullName>
    </submittedName>
</protein>
<gene>
    <name evidence="1" type="ORF">K227x_36500</name>
</gene>
<dbReference type="Proteomes" id="UP000318538">
    <property type="component" value="Chromosome"/>
</dbReference>
<name>A0A517NDP0_9BACT</name>
<keyword evidence="2" id="KW-1185">Reference proteome</keyword>
<organism evidence="1 2">
    <name type="scientific">Rubripirellula lacrimiformis</name>
    <dbReference type="NCBI Taxonomy" id="1930273"/>
    <lineage>
        <taxon>Bacteria</taxon>
        <taxon>Pseudomonadati</taxon>
        <taxon>Planctomycetota</taxon>
        <taxon>Planctomycetia</taxon>
        <taxon>Pirellulales</taxon>
        <taxon>Pirellulaceae</taxon>
        <taxon>Rubripirellula</taxon>
    </lineage>
</organism>
<dbReference type="EMBL" id="CP036525">
    <property type="protein sequence ID" value="QDT05250.1"/>
    <property type="molecule type" value="Genomic_DNA"/>
</dbReference>
<dbReference type="RefSeq" id="WP_145171268.1">
    <property type="nucleotide sequence ID" value="NZ_CP036525.1"/>
</dbReference>
<sequence length="446" mass="49282">MFHLFQKRPPLSTFARVDIELLLRRNVEVCGRDDVLKMEYLTDAKSLDFGDGAAEQWIQSAASSVAGQMQMNIDDVQVIQSDDPEFAYTSLYDDGRIFLHPDVVGDELRTVTELANQFAHHFWLRQPSPRPLDHHPRTTTLLPIVQGFGVLAAKASLQESHWTAAGYSGWSMSRSGYYSAIEIGYALALLARLRGEARPKWYDSLRLDAKKTFDSAARYFDRQQSLGRPLLFDSQRIPSSHCDSAELSKWLSGPDPAFAMASAYALAKSTSLPSVATDAAMELTESKDLELVVLATRLLAIASSDHPDVDGKINRLARHRSGAVALAAMHAASTRGLPVSPYQKRIEKLLMDPHMEWGPVLDLVNQHPQSFASLSPAICRQAELAVRFGDSEAIDALSGCLVKIAQDPVAEIESRIRSRDTRDKILATVTGRNPNGELESIDPTEP</sequence>
<dbReference type="OrthoDB" id="2041998at2"/>
<evidence type="ECO:0000313" key="1">
    <source>
        <dbReference type="EMBL" id="QDT05250.1"/>
    </source>
</evidence>